<feature type="domain" description="Glycoside hydrolase family 38 central" evidence="5">
    <location>
        <begin position="275"/>
        <end position="353"/>
    </location>
</feature>
<dbReference type="RefSeq" id="WP_101817032.1">
    <property type="nucleotide sequence ID" value="NZ_PJZF01000013.1"/>
</dbReference>
<reference evidence="6 7" key="1">
    <citation type="submission" date="2017-12" db="EMBL/GenBank/DDBJ databases">
        <title>Characterization of six clinical isolates of Enterochimera gen. nov., a novel genus of the Yersiniaciae family and the three species Enterochimera arupensis sp. nov., Enterochimera coloradensis sp. nov, and Enterochimera californica sp. nov.</title>
        <authorList>
            <person name="Rossi A."/>
            <person name="Fisher M."/>
        </authorList>
    </citation>
    <scope>NUCLEOTIDE SEQUENCE [LARGE SCALE GENOMIC DNA]</scope>
    <source>
        <strain evidence="7">2015-Iso6</strain>
    </source>
</reference>
<dbReference type="InterPro" id="IPR015341">
    <property type="entry name" value="Glyco_hydro_38_cen"/>
</dbReference>
<evidence type="ECO:0000256" key="2">
    <source>
        <dbReference type="ARBA" id="ARBA00022723"/>
    </source>
</evidence>
<dbReference type="GO" id="GO:0004559">
    <property type="term" value="F:alpha-mannosidase activity"/>
    <property type="evidence" value="ECO:0007669"/>
    <property type="project" value="InterPro"/>
</dbReference>
<name>A0A2N5E224_9GAMM</name>
<keyword evidence="7" id="KW-1185">Reference proteome</keyword>
<dbReference type="GO" id="GO:0030246">
    <property type="term" value="F:carbohydrate binding"/>
    <property type="evidence" value="ECO:0007669"/>
    <property type="project" value="InterPro"/>
</dbReference>
<comment type="similarity">
    <text evidence="1">Belongs to the glycosyl hydrolase 38 family.</text>
</comment>
<comment type="caution">
    <text evidence="6">The sequence shown here is derived from an EMBL/GenBank/DDBJ whole genome shotgun (WGS) entry which is preliminary data.</text>
</comment>
<protein>
    <submittedName>
        <fullName evidence="6">Alpha-mannosidase</fullName>
    </submittedName>
</protein>
<proteinExistence type="inferred from homology"/>
<dbReference type="OrthoDB" id="9764050at2"/>
<sequence length="860" mass="96687">MKIVHLIQHTHWDREWYFTENDSRTLLYYFMQDLLTRLEQDSALGPFMLDGQTVVLEDYLQVAPEQRERLQTLIRQGRILIGPWYTQTDFMVVGAESITRNLLLGKADGEAWGGYMPVGYVPDSFGQSAQLPLFLREFGIDCAVIWRGWCEHDVPASEFTWCAQNGSRVTTAVLPWGYGCAKWLPVDAAQAAQHLPAILEKQARFSLTGNLLLPNGNDQSPCEYAVPAMLDTLNHRQQAYRFERSSFTAFFSALQATGCPLPVWRGELLSPKYMRVHRGIYSTRMDIKQLNARLEQFVSQTLEPLLAMNGRLGLPYPQQALENIWRGAMKSQAHDSIGGCNADRVNRMVKARLCDGLESAQQLFELNMAMLAGGITACREGKKIIVFNALPYERDTHVRLTLYTPQPDFCIVDEAGVACRWQLLHEAPQDMSLIVQELANSTTTTWYRKCDILLEVKALPACGYQTLFLQEGEAAGFDTASDAIDVLENRWLRLALIHGQLTLEDKRSGQRYPGVLRLVDGGDAGDNYNYSPPPEDWKISSDGCLTGRHGVRGPLNDTLTLTWRIPAPRDAAAREARQCNAALEVTMILILPHDQPWLDVEIEVNNTLRDHRLQVEIPVGVSQAFHFADQPFGLIERENQPAALRHWQAENWTEAPASLWPMQSLVMLHNETRGLCVVTEGLREYEIPAHQPETLAITLFRSVGWLGKPDLLWRPGRASGMALPTPDSQLPGLYRAHFAVLPMAQGQNASFWRAVEQWRTPACGYLDTGWSRFRTNPHGLHFPARYSLLSWDCGLHFSTLKKAQHGNALLLRGWNPGLTPLHCGQPVAEGSCRRVTLAETPTGETDEVVTAGTPVSWLID</sequence>
<evidence type="ECO:0000313" key="6">
    <source>
        <dbReference type="EMBL" id="PLR34632.1"/>
    </source>
</evidence>
<dbReference type="Gene3D" id="1.20.1270.50">
    <property type="entry name" value="Glycoside hydrolase family 38, central domain"/>
    <property type="match status" value="1"/>
</dbReference>
<evidence type="ECO:0000256" key="3">
    <source>
        <dbReference type="ARBA" id="ARBA00022801"/>
    </source>
</evidence>
<dbReference type="Gene3D" id="2.70.98.30">
    <property type="entry name" value="Golgi alpha-mannosidase II, domain 4"/>
    <property type="match status" value="1"/>
</dbReference>
<dbReference type="EMBL" id="PJZF01000013">
    <property type="protein sequence ID" value="PLR34632.1"/>
    <property type="molecule type" value="Genomic_DNA"/>
</dbReference>
<keyword evidence="2" id="KW-0479">Metal-binding</keyword>
<dbReference type="InterPro" id="IPR011330">
    <property type="entry name" value="Glyco_hydro/deAcase_b/a-brl"/>
</dbReference>
<dbReference type="SUPFAM" id="SSF88688">
    <property type="entry name" value="Families 57/38 glycoside transferase middle domain"/>
    <property type="match status" value="1"/>
</dbReference>
<dbReference type="GO" id="GO:0006013">
    <property type="term" value="P:mannose metabolic process"/>
    <property type="evidence" value="ECO:0007669"/>
    <property type="project" value="InterPro"/>
</dbReference>
<evidence type="ECO:0000259" key="5">
    <source>
        <dbReference type="SMART" id="SM00872"/>
    </source>
</evidence>
<keyword evidence="4" id="KW-0326">Glycosidase</keyword>
<dbReference type="InterPro" id="IPR011013">
    <property type="entry name" value="Gal_mutarotase_sf_dom"/>
</dbReference>
<dbReference type="PANTHER" id="PTHR46017:SF2">
    <property type="entry name" value="MANNOSYLGLYCERATE HYDROLASE"/>
    <property type="match status" value="1"/>
</dbReference>
<accession>A0A2N5E224</accession>
<dbReference type="Proteomes" id="UP000234240">
    <property type="component" value="Unassembled WGS sequence"/>
</dbReference>
<dbReference type="Gene3D" id="3.20.110.10">
    <property type="entry name" value="Glycoside hydrolase 38, N terminal domain"/>
    <property type="match status" value="1"/>
</dbReference>
<dbReference type="GO" id="GO:0009313">
    <property type="term" value="P:oligosaccharide catabolic process"/>
    <property type="evidence" value="ECO:0007669"/>
    <property type="project" value="TreeGrafter"/>
</dbReference>
<dbReference type="InterPro" id="IPR027291">
    <property type="entry name" value="Glyco_hydro_38_N_sf"/>
</dbReference>
<dbReference type="GO" id="GO:0046872">
    <property type="term" value="F:metal ion binding"/>
    <property type="evidence" value="ECO:0007669"/>
    <property type="project" value="UniProtKB-KW"/>
</dbReference>
<dbReference type="SMART" id="SM00872">
    <property type="entry name" value="Alpha-mann_mid"/>
    <property type="match status" value="1"/>
</dbReference>
<dbReference type="AlphaFoldDB" id="A0A2N5E224"/>
<dbReference type="PANTHER" id="PTHR46017">
    <property type="entry name" value="ALPHA-MANNOSIDASE 2C1"/>
    <property type="match status" value="1"/>
</dbReference>
<dbReference type="SUPFAM" id="SSF88713">
    <property type="entry name" value="Glycoside hydrolase/deacetylase"/>
    <property type="match status" value="1"/>
</dbReference>
<gene>
    <name evidence="6" type="ORF">CYR55_14600</name>
</gene>
<dbReference type="Pfam" id="PF09261">
    <property type="entry name" value="Alpha-mann_mid"/>
    <property type="match status" value="1"/>
</dbReference>
<dbReference type="InterPro" id="IPR028995">
    <property type="entry name" value="Glyco_hydro_57/38_cen_sf"/>
</dbReference>
<evidence type="ECO:0000256" key="1">
    <source>
        <dbReference type="ARBA" id="ARBA00009792"/>
    </source>
</evidence>
<dbReference type="SUPFAM" id="SSF74650">
    <property type="entry name" value="Galactose mutarotase-like"/>
    <property type="match status" value="1"/>
</dbReference>
<dbReference type="CDD" id="cd10815">
    <property type="entry name" value="GH38N_AMII_EcMngB_like"/>
    <property type="match status" value="1"/>
</dbReference>
<dbReference type="InterPro" id="IPR037094">
    <property type="entry name" value="Glyco_hydro_38_cen_sf"/>
</dbReference>
<evidence type="ECO:0000256" key="4">
    <source>
        <dbReference type="ARBA" id="ARBA00023295"/>
    </source>
</evidence>
<dbReference type="Pfam" id="PF01074">
    <property type="entry name" value="Glyco_hydro_38N"/>
    <property type="match status" value="1"/>
</dbReference>
<organism evidence="6 7">
    <name type="scientific">Chimaeribacter californicus</name>
    <dbReference type="NCBI Taxonomy" id="2060067"/>
    <lineage>
        <taxon>Bacteria</taxon>
        <taxon>Pseudomonadati</taxon>
        <taxon>Pseudomonadota</taxon>
        <taxon>Gammaproteobacteria</taxon>
        <taxon>Enterobacterales</taxon>
        <taxon>Yersiniaceae</taxon>
        <taxon>Chimaeribacter</taxon>
    </lineage>
</organism>
<dbReference type="InterPro" id="IPR011682">
    <property type="entry name" value="Glyco_hydro_38_C"/>
</dbReference>
<keyword evidence="3" id="KW-0378">Hydrolase</keyword>
<dbReference type="Pfam" id="PF07748">
    <property type="entry name" value="Glyco_hydro_38C"/>
    <property type="match status" value="1"/>
</dbReference>
<evidence type="ECO:0000313" key="7">
    <source>
        <dbReference type="Proteomes" id="UP000234240"/>
    </source>
</evidence>
<dbReference type="InterPro" id="IPR000602">
    <property type="entry name" value="Glyco_hydro_38_N"/>
</dbReference>